<accession>A0AAW0AAQ8</accession>
<sequence>MATPEQLTISPPHPPTERAIAAFEQVEAQIKHEITKSRHDWDKHEPKMWSHASQTSDHNLVNFTIKDDLVTIRSAETSYGPMLFGKIRIRAIKLDSAGELVAGEPQVDSHGHITVETKHGKIDDDQYGFIFVRIHDPPGEGTENVKFHSLFTDEGKDEEGHNNGFYRAIQTNSKPLEFFNE</sequence>
<evidence type="ECO:0000313" key="1">
    <source>
        <dbReference type="EMBL" id="KAK7005688.1"/>
    </source>
</evidence>
<dbReference type="EMBL" id="JAWWNJ010000077">
    <property type="protein sequence ID" value="KAK7005688.1"/>
    <property type="molecule type" value="Genomic_DNA"/>
</dbReference>
<organism evidence="1 2">
    <name type="scientific">Favolaschia claudopus</name>
    <dbReference type="NCBI Taxonomy" id="2862362"/>
    <lineage>
        <taxon>Eukaryota</taxon>
        <taxon>Fungi</taxon>
        <taxon>Dikarya</taxon>
        <taxon>Basidiomycota</taxon>
        <taxon>Agaricomycotina</taxon>
        <taxon>Agaricomycetes</taxon>
        <taxon>Agaricomycetidae</taxon>
        <taxon>Agaricales</taxon>
        <taxon>Marasmiineae</taxon>
        <taxon>Mycenaceae</taxon>
        <taxon>Favolaschia</taxon>
    </lineage>
</organism>
<evidence type="ECO:0000313" key="2">
    <source>
        <dbReference type="Proteomes" id="UP001362999"/>
    </source>
</evidence>
<dbReference type="AlphaFoldDB" id="A0AAW0AAQ8"/>
<name>A0AAW0AAQ8_9AGAR</name>
<comment type="caution">
    <text evidence="1">The sequence shown here is derived from an EMBL/GenBank/DDBJ whole genome shotgun (WGS) entry which is preliminary data.</text>
</comment>
<dbReference type="Proteomes" id="UP001362999">
    <property type="component" value="Unassembled WGS sequence"/>
</dbReference>
<keyword evidence="2" id="KW-1185">Reference proteome</keyword>
<protein>
    <submittedName>
        <fullName evidence="1">Uncharacterized protein</fullName>
    </submittedName>
</protein>
<proteinExistence type="predicted"/>
<reference evidence="1 2" key="1">
    <citation type="journal article" date="2024" name="J Genomics">
        <title>Draft genome sequencing and assembly of Favolaschia claudopus CIRM-BRFM 2984 isolated from oak limbs.</title>
        <authorList>
            <person name="Navarro D."/>
            <person name="Drula E."/>
            <person name="Chaduli D."/>
            <person name="Cazenave R."/>
            <person name="Ahrendt S."/>
            <person name="Wang J."/>
            <person name="Lipzen A."/>
            <person name="Daum C."/>
            <person name="Barry K."/>
            <person name="Grigoriev I.V."/>
            <person name="Favel A."/>
            <person name="Rosso M.N."/>
            <person name="Martin F."/>
        </authorList>
    </citation>
    <scope>NUCLEOTIDE SEQUENCE [LARGE SCALE GENOMIC DNA]</scope>
    <source>
        <strain evidence="1 2">CIRM-BRFM 2984</strain>
    </source>
</reference>
<gene>
    <name evidence="1" type="ORF">R3P38DRAFT_3039001</name>
</gene>